<dbReference type="eggNOG" id="KOG4305">
    <property type="taxonomic scope" value="Eukaryota"/>
</dbReference>
<dbReference type="EMBL" id="GL832972">
    <property type="protein sequence ID" value="EGD75363.1"/>
    <property type="molecule type" value="Genomic_DNA"/>
</dbReference>
<dbReference type="SMART" id="SM00325">
    <property type="entry name" value="RhoGEF"/>
    <property type="match status" value="1"/>
</dbReference>
<keyword evidence="2" id="KW-0963">Cytoplasm</keyword>
<dbReference type="PROSITE" id="PS50010">
    <property type="entry name" value="DH_2"/>
    <property type="match status" value="1"/>
</dbReference>
<dbReference type="GeneID" id="16072380"/>
<dbReference type="FunCoup" id="F2UFT5">
    <property type="interactions" value="346"/>
</dbReference>
<feature type="compositionally biased region" description="Low complexity" evidence="3">
    <location>
        <begin position="101"/>
        <end position="159"/>
    </location>
</feature>
<dbReference type="STRING" id="946362.F2UFT5"/>
<dbReference type="CDD" id="cd00160">
    <property type="entry name" value="RhoGEF"/>
    <property type="match status" value="1"/>
</dbReference>
<feature type="compositionally biased region" description="Basic residues" evidence="3">
    <location>
        <begin position="201"/>
        <end position="212"/>
    </location>
</feature>
<dbReference type="Proteomes" id="UP000007799">
    <property type="component" value="Unassembled WGS sequence"/>
</dbReference>
<dbReference type="GO" id="GO:0035025">
    <property type="term" value="P:positive regulation of Rho protein signal transduction"/>
    <property type="evidence" value="ECO:0007669"/>
    <property type="project" value="TreeGrafter"/>
</dbReference>
<feature type="domain" description="DH" evidence="4">
    <location>
        <begin position="248"/>
        <end position="431"/>
    </location>
</feature>
<dbReference type="OMA" id="NCLRAAM"/>
<dbReference type="InterPro" id="IPR000219">
    <property type="entry name" value="DH_dom"/>
</dbReference>
<dbReference type="OrthoDB" id="1716625at2759"/>
<dbReference type="InParanoid" id="F2UFT5"/>
<name>F2UFT5_SALR5</name>
<evidence type="ECO:0000259" key="4">
    <source>
        <dbReference type="PROSITE" id="PS50010"/>
    </source>
</evidence>
<dbReference type="AlphaFoldDB" id="F2UFT5"/>
<keyword evidence="6" id="KW-1185">Reference proteome</keyword>
<accession>F2UFT5</accession>
<organism evidence="6">
    <name type="scientific">Salpingoeca rosetta (strain ATCC 50818 / BSB-021)</name>
    <dbReference type="NCBI Taxonomy" id="946362"/>
    <lineage>
        <taxon>Eukaryota</taxon>
        <taxon>Choanoflagellata</taxon>
        <taxon>Craspedida</taxon>
        <taxon>Salpingoecidae</taxon>
        <taxon>Salpingoeca</taxon>
    </lineage>
</organism>
<dbReference type="InterPro" id="IPR035899">
    <property type="entry name" value="DBL_dom_sf"/>
</dbReference>
<gene>
    <name evidence="5" type="ORF">PTSG_06440</name>
</gene>
<dbReference type="RefSeq" id="XP_004991820.1">
    <property type="nucleotide sequence ID" value="XM_004991763.1"/>
</dbReference>
<dbReference type="Gene3D" id="1.20.900.10">
    <property type="entry name" value="Dbl homology (DH) domain"/>
    <property type="match status" value="1"/>
</dbReference>
<dbReference type="Pfam" id="PF00621">
    <property type="entry name" value="RhoGEF"/>
    <property type="match status" value="1"/>
</dbReference>
<feature type="compositionally biased region" description="Basic and acidic residues" evidence="3">
    <location>
        <begin position="85"/>
        <end position="97"/>
    </location>
</feature>
<dbReference type="PANTHER" id="PTHR46006:SF6">
    <property type="entry name" value="INTERSECTIN-2 ISOFORM X1"/>
    <property type="match status" value="1"/>
</dbReference>
<evidence type="ECO:0000256" key="3">
    <source>
        <dbReference type="SAM" id="MobiDB-lite"/>
    </source>
</evidence>
<dbReference type="SUPFAM" id="SSF48065">
    <property type="entry name" value="DBL homology domain (DH-domain)"/>
    <property type="match status" value="1"/>
</dbReference>
<evidence type="ECO:0000256" key="1">
    <source>
        <dbReference type="ARBA" id="ARBA00004496"/>
    </source>
</evidence>
<feature type="compositionally biased region" description="Low complexity" evidence="3">
    <location>
        <begin position="552"/>
        <end position="564"/>
    </location>
</feature>
<feature type="region of interest" description="Disordered" evidence="3">
    <location>
        <begin position="540"/>
        <end position="564"/>
    </location>
</feature>
<evidence type="ECO:0000313" key="5">
    <source>
        <dbReference type="EMBL" id="EGD75363.1"/>
    </source>
</evidence>
<dbReference type="GO" id="GO:0005085">
    <property type="term" value="F:guanyl-nucleotide exchange factor activity"/>
    <property type="evidence" value="ECO:0007669"/>
    <property type="project" value="InterPro"/>
</dbReference>
<evidence type="ECO:0000313" key="6">
    <source>
        <dbReference type="Proteomes" id="UP000007799"/>
    </source>
</evidence>
<proteinExistence type="predicted"/>
<dbReference type="PANTHER" id="PTHR46006">
    <property type="entry name" value="RHO GUANINE NUCLEOTIDE EXCHANGE FACTOR AT 64C, ISOFORM A"/>
    <property type="match status" value="1"/>
</dbReference>
<feature type="region of interest" description="Disordered" evidence="3">
    <location>
        <begin position="1"/>
        <end position="218"/>
    </location>
</feature>
<evidence type="ECO:0000256" key="2">
    <source>
        <dbReference type="ARBA" id="ARBA00022490"/>
    </source>
</evidence>
<comment type="subcellular location">
    <subcellularLocation>
        <location evidence="1">Cytoplasm</location>
    </subcellularLocation>
</comment>
<dbReference type="InterPro" id="IPR051480">
    <property type="entry name" value="Endocytic_GEF_Adapter"/>
</dbReference>
<dbReference type="GO" id="GO:0005737">
    <property type="term" value="C:cytoplasm"/>
    <property type="evidence" value="ECO:0007669"/>
    <property type="project" value="UniProtKB-SubCell"/>
</dbReference>
<reference evidence="5" key="1">
    <citation type="submission" date="2009-08" db="EMBL/GenBank/DDBJ databases">
        <title>Annotation of Salpingoeca rosetta.</title>
        <authorList>
            <consortium name="The Broad Institute Genome Sequencing Platform"/>
            <person name="Russ C."/>
            <person name="Cuomo C."/>
            <person name="Burger G."/>
            <person name="Gray M.W."/>
            <person name="Holland P.W.H."/>
            <person name="King N."/>
            <person name="Lang F.B.F."/>
            <person name="Roger A.J."/>
            <person name="Ruiz-Trillo I."/>
            <person name="Young S.K."/>
            <person name="Zeng Q."/>
            <person name="Gargeya S."/>
            <person name="Alvarado L."/>
            <person name="Berlin A."/>
            <person name="Chapman S.B."/>
            <person name="Chen Z."/>
            <person name="Freedman E."/>
            <person name="Gellesch M."/>
            <person name="Goldberg J."/>
            <person name="Griggs A."/>
            <person name="Gujja S."/>
            <person name="Heilman E."/>
            <person name="Heiman D."/>
            <person name="Howarth C."/>
            <person name="Mehta T."/>
            <person name="Neiman D."/>
            <person name="Pearson M."/>
            <person name="Roberts A."/>
            <person name="Saif S."/>
            <person name="Shea T."/>
            <person name="Shenoy N."/>
            <person name="Sisk P."/>
            <person name="Stolte C."/>
            <person name="Sykes S."/>
            <person name="White J."/>
            <person name="Yandava C."/>
            <person name="Haas B."/>
            <person name="Nusbaum C."/>
            <person name="Birren B."/>
        </authorList>
    </citation>
    <scope>NUCLEOTIDE SEQUENCE [LARGE SCALE GENOMIC DNA]</scope>
    <source>
        <strain evidence="5">ATCC 50818</strain>
    </source>
</reference>
<protein>
    <recommendedName>
        <fullName evidence="4">DH domain-containing protein</fullName>
    </recommendedName>
</protein>
<dbReference type="KEGG" id="sre:PTSG_06440"/>
<sequence>MTDSLRGAHRPRSRQLAIPSELHDTICSPRPNSRGRGASATASPSIPCTPLQRLDVNKDMASPRSAKRKHAGSSASRDPSVDCEQAAKKEKEEDGTAKPKASPAPVASSSSSSSSRDASVSRTASRSTARSTSRSASSSSASSSSSTSTAAAASSTSTSLAERKRTASRSTSVSDFHGPRERTNSVTRRMKGMYRSVSQRARQRVARHKQTPSRHYFGEPERCRADFAPWASGVSEAERKDVPRREQARREAIHELCHREQSFLAHISETLNVYAGPMLKFKAISEAQQQLIFFRLTEIRDLHQELYVQLNSAIDENGVGDVGNIVAEWIPKVTDVYSDYLSNQAKAKGLLETLRKESRVFLEFVETGRDLSHLHRMDLSSLLDLPRHKLTSYQLLLGRILKYTPAESEEHAALDNAIRTCVSVVQGVDMRIKLAALQSLLDSKHKLDKNATVLFERKAHFKDDKEAAVYVLPTMVIVTKMKKGKEALHGKNLDMTGGRSKGISRSGSFRLSRRGSVFSRSSFVIKFRVPEDKHAFITTVHTTQEAAPRPPSSSSSARASMRRK</sequence>